<dbReference type="Proteomes" id="UP000494115">
    <property type="component" value="Unassembled WGS sequence"/>
</dbReference>
<accession>A0A6S7BJJ0</accession>
<dbReference type="GO" id="GO:0005948">
    <property type="term" value="C:acetolactate synthase complex"/>
    <property type="evidence" value="ECO:0007669"/>
    <property type="project" value="TreeGrafter"/>
</dbReference>
<dbReference type="InterPro" id="IPR030817">
    <property type="entry name" value="Myo_inos_IolD"/>
</dbReference>
<dbReference type="InterPro" id="IPR011766">
    <property type="entry name" value="TPP_enzyme_TPP-bd"/>
</dbReference>
<sequence>MNDPLHPAHLAETRTVELTAAQALIRYLAALRVASEDGKTLEPLFGGVFAIFGHGNVAALGEALYHHRDALPTLRAHNEQAMAHAAVAYAKAHFRRRMMAVTTSIGPGATNLVTAAALAHVNRLPVLLLPGDIFVSRAPDPVLQQVEDMQDGGVSANDCLRPVSRYFDRIVHPAQLLSALPRAISVLTDPAQCGPVTLALPQDVQATAYAYPVSFFEPRVVEFRAPPPDEAELRAALEAIRLARRPLIVAGGGVLYGRATDALADFANHHGIPVAETQGGKGSLRWDDPFNVGAIGVTGSSAANELAHEADLVIAVGTRLSDFTTGSNSLFRQATVLGINTHALDAIKHRGLPLCADARCALEALDGALSDWQPAEDWSRRARAGARAWCLTVETLTAGARERLPYEAEVIGAIQHSIPDSPERDIVVCAAGTLPAELHKLWRAGVPGAYHVEYGFSCMGYEIAGALGVKLARPEREVIVTVGDGSYLMMNSEIATSVALGAKLIIVVLDNRGYGCINRLQQTCGTPSFNNLLEDAAPRVDFAAHARALGAHSEHVDALASLASALERARAATRTYVISIDTDPARTTGEGGWWWEVAVPEVSAREAVRSARAQYEQGKLQQKEPH</sequence>
<dbReference type="PANTHER" id="PTHR18968">
    <property type="entry name" value="THIAMINE PYROPHOSPHATE ENZYMES"/>
    <property type="match status" value="1"/>
</dbReference>
<keyword evidence="2 3" id="KW-0786">Thiamine pyrophosphate</keyword>
<proteinExistence type="inferred from homology"/>
<dbReference type="NCBIfam" id="TIGR04377">
    <property type="entry name" value="myo_inos_iolD"/>
    <property type="match status" value="1"/>
</dbReference>
<dbReference type="Pfam" id="PF02775">
    <property type="entry name" value="TPP_enzyme_C"/>
    <property type="match status" value="1"/>
</dbReference>
<organism evidence="7 8">
    <name type="scientific">Pararobbsia alpina</name>
    <dbReference type="NCBI Taxonomy" id="621374"/>
    <lineage>
        <taxon>Bacteria</taxon>
        <taxon>Pseudomonadati</taxon>
        <taxon>Pseudomonadota</taxon>
        <taxon>Betaproteobacteria</taxon>
        <taxon>Burkholderiales</taxon>
        <taxon>Burkholderiaceae</taxon>
        <taxon>Pararobbsia</taxon>
    </lineage>
</organism>
<dbReference type="SUPFAM" id="SSF52518">
    <property type="entry name" value="Thiamin diphosphate-binding fold (THDP-binding)"/>
    <property type="match status" value="2"/>
</dbReference>
<comment type="similarity">
    <text evidence="1 3">Belongs to the TPP enzyme family.</text>
</comment>
<feature type="domain" description="Thiamine pyrophosphate enzyme central" evidence="4">
    <location>
        <begin position="234"/>
        <end position="365"/>
    </location>
</feature>
<dbReference type="GO" id="GO:0003984">
    <property type="term" value="F:acetolactate synthase activity"/>
    <property type="evidence" value="ECO:0007669"/>
    <property type="project" value="TreeGrafter"/>
</dbReference>
<dbReference type="EC" id="3.7.1.22" evidence="7"/>
<dbReference type="InterPro" id="IPR012001">
    <property type="entry name" value="Thiamin_PyroP_enz_TPP-bd_dom"/>
</dbReference>
<dbReference type="CDD" id="cd07035">
    <property type="entry name" value="TPP_PYR_POX_like"/>
    <property type="match status" value="1"/>
</dbReference>
<dbReference type="Gene3D" id="3.40.50.970">
    <property type="match status" value="2"/>
</dbReference>
<dbReference type="PANTHER" id="PTHR18968:SF9">
    <property type="entry name" value="3D-(3,5_4)-TRIHYDROXYCYCLOHEXANE-1,2-DIONE HYDROLASE"/>
    <property type="match status" value="1"/>
</dbReference>
<dbReference type="InterPro" id="IPR045229">
    <property type="entry name" value="TPP_enz"/>
</dbReference>
<evidence type="ECO:0000313" key="7">
    <source>
        <dbReference type="EMBL" id="CAB3793360.1"/>
    </source>
</evidence>
<dbReference type="AlphaFoldDB" id="A0A6S7BJJ0"/>
<dbReference type="RefSeq" id="WP_175106031.1">
    <property type="nucleotide sequence ID" value="NZ_CADIKM010000017.1"/>
</dbReference>
<keyword evidence="8" id="KW-1185">Reference proteome</keyword>
<feature type="domain" description="Thiamine pyrophosphate enzyme TPP-binding" evidence="5">
    <location>
        <begin position="431"/>
        <end position="579"/>
    </location>
</feature>
<evidence type="ECO:0000259" key="4">
    <source>
        <dbReference type="Pfam" id="PF00205"/>
    </source>
</evidence>
<evidence type="ECO:0000256" key="1">
    <source>
        <dbReference type="ARBA" id="ARBA00007812"/>
    </source>
</evidence>
<gene>
    <name evidence="7" type="primary">iolD</name>
    <name evidence="7" type="ORF">LMG28138_03515</name>
</gene>
<feature type="domain" description="Thiamine pyrophosphate enzyme N-terminal TPP-binding" evidence="6">
    <location>
        <begin position="48"/>
        <end position="145"/>
    </location>
</feature>
<dbReference type="GO" id="GO:0009099">
    <property type="term" value="P:L-valine biosynthetic process"/>
    <property type="evidence" value="ECO:0007669"/>
    <property type="project" value="TreeGrafter"/>
</dbReference>
<dbReference type="Pfam" id="PF00205">
    <property type="entry name" value="TPP_enzyme_M"/>
    <property type="match status" value="1"/>
</dbReference>
<dbReference type="GO" id="GO:0030976">
    <property type="term" value="F:thiamine pyrophosphate binding"/>
    <property type="evidence" value="ECO:0007669"/>
    <property type="project" value="InterPro"/>
</dbReference>
<dbReference type="Pfam" id="PF02776">
    <property type="entry name" value="TPP_enzyme_N"/>
    <property type="match status" value="1"/>
</dbReference>
<dbReference type="GO" id="GO:0019310">
    <property type="term" value="P:inositol catabolic process"/>
    <property type="evidence" value="ECO:0007669"/>
    <property type="project" value="InterPro"/>
</dbReference>
<evidence type="ECO:0000259" key="5">
    <source>
        <dbReference type="Pfam" id="PF02775"/>
    </source>
</evidence>
<dbReference type="EMBL" id="CADIKM010000017">
    <property type="protein sequence ID" value="CAB3793360.1"/>
    <property type="molecule type" value="Genomic_DNA"/>
</dbReference>
<dbReference type="GO" id="GO:0009097">
    <property type="term" value="P:isoleucine biosynthetic process"/>
    <property type="evidence" value="ECO:0007669"/>
    <property type="project" value="TreeGrafter"/>
</dbReference>
<dbReference type="Gene3D" id="3.40.50.1220">
    <property type="entry name" value="TPP-binding domain"/>
    <property type="match status" value="1"/>
</dbReference>
<protein>
    <submittedName>
        <fullName evidence="7">3D-(3,5/4)-trihydroxycyclohexane-1,2-dione hydrolase</fullName>
        <ecNumber evidence="7">3.7.1.22</ecNumber>
    </submittedName>
</protein>
<reference evidence="7 8" key="1">
    <citation type="submission" date="2020-04" db="EMBL/GenBank/DDBJ databases">
        <authorList>
            <person name="De Canck E."/>
        </authorList>
    </citation>
    <scope>NUCLEOTIDE SEQUENCE [LARGE SCALE GENOMIC DNA]</scope>
    <source>
        <strain evidence="7 8">LMG 28138</strain>
    </source>
</reference>
<dbReference type="GO" id="GO:0000287">
    <property type="term" value="F:magnesium ion binding"/>
    <property type="evidence" value="ECO:0007669"/>
    <property type="project" value="InterPro"/>
</dbReference>
<dbReference type="InterPro" id="IPR029035">
    <property type="entry name" value="DHS-like_NAD/FAD-binding_dom"/>
</dbReference>
<dbReference type="InterPro" id="IPR029061">
    <property type="entry name" value="THDP-binding"/>
</dbReference>
<evidence type="ECO:0000313" key="8">
    <source>
        <dbReference type="Proteomes" id="UP000494115"/>
    </source>
</evidence>
<evidence type="ECO:0000256" key="3">
    <source>
        <dbReference type="RuleBase" id="RU362132"/>
    </source>
</evidence>
<keyword evidence="7" id="KW-0378">Hydrolase</keyword>
<evidence type="ECO:0000259" key="6">
    <source>
        <dbReference type="Pfam" id="PF02776"/>
    </source>
</evidence>
<evidence type="ECO:0000256" key="2">
    <source>
        <dbReference type="ARBA" id="ARBA00023052"/>
    </source>
</evidence>
<dbReference type="InterPro" id="IPR012000">
    <property type="entry name" value="Thiamin_PyroP_enz_cen_dom"/>
</dbReference>
<dbReference type="GO" id="GO:0050660">
    <property type="term" value="F:flavin adenine dinucleotide binding"/>
    <property type="evidence" value="ECO:0007669"/>
    <property type="project" value="TreeGrafter"/>
</dbReference>
<dbReference type="GO" id="GO:0102481">
    <property type="term" value="F:3D-(3,5/4)-trihydroxycyclohexane-1,2-dione hydrolase activity"/>
    <property type="evidence" value="ECO:0007669"/>
    <property type="project" value="UniProtKB-EC"/>
</dbReference>
<name>A0A6S7BJJ0_9BURK</name>
<dbReference type="SUPFAM" id="SSF52467">
    <property type="entry name" value="DHS-like NAD/FAD-binding domain"/>
    <property type="match status" value="1"/>
</dbReference>